<dbReference type="EMBL" id="JAUMIS010000001">
    <property type="protein sequence ID" value="MDO3720779.1"/>
    <property type="molecule type" value="Genomic_DNA"/>
</dbReference>
<protein>
    <submittedName>
        <fullName evidence="3">Conjugal transfer protein TraF</fullName>
    </submittedName>
</protein>
<evidence type="ECO:0000313" key="4">
    <source>
        <dbReference type="Proteomes" id="UP001168640"/>
    </source>
</evidence>
<reference evidence="3" key="1">
    <citation type="submission" date="2023-07" db="EMBL/GenBank/DDBJ databases">
        <title>Marinobacter sp. chi1 genome sequencing and assembly.</title>
        <authorList>
            <person name="Park S."/>
        </authorList>
    </citation>
    <scope>NUCLEOTIDE SEQUENCE</scope>
    <source>
        <strain evidence="3">Chi1</strain>
    </source>
</reference>
<feature type="coiled-coil region" evidence="1">
    <location>
        <begin position="83"/>
        <end position="110"/>
    </location>
</feature>
<dbReference type="RefSeq" id="WP_302908897.1">
    <property type="nucleotide sequence ID" value="NZ_JAUMIS010000001.1"/>
</dbReference>
<accession>A0ABT8VXU4</accession>
<dbReference type="InterPro" id="IPR032811">
    <property type="entry name" value="Put_conjugal_transfer"/>
</dbReference>
<evidence type="ECO:0000256" key="2">
    <source>
        <dbReference type="SAM" id="SignalP"/>
    </source>
</evidence>
<dbReference type="Proteomes" id="UP001168640">
    <property type="component" value="Unassembled WGS sequence"/>
</dbReference>
<evidence type="ECO:0000256" key="1">
    <source>
        <dbReference type="SAM" id="Coils"/>
    </source>
</evidence>
<keyword evidence="2" id="KW-0732">Signal</keyword>
<proteinExistence type="predicted"/>
<name>A0ABT8VXU4_9GAMM</name>
<keyword evidence="1" id="KW-0175">Coiled coil</keyword>
<keyword evidence="4" id="KW-1185">Reference proteome</keyword>
<dbReference type="Pfam" id="PF13729">
    <property type="entry name" value="TraF_2"/>
    <property type="match status" value="1"/>
</dbReference>
<organism evidence="3 4">
    <name type="scientific">Marinobacter suaedae</name>
    <dbReference type="NCBI Taxonomy" id="3057675"/>
    <lineage>
        <taxon>Bacteria</taxon>
        <taxon>Pseudomonadati</taxon>
        <taxon>Pseudomonadota</taxon>
        <taxon>Gammaproteobacteria</taxon>
        <taxon>Pseudomonadales</taxon>
        <taxon>Marinobacteraceae</taxon>
        <taxon>Marinobacter</taxon>
    </lineage>
</organism>
<comment type="caution">
    <text evidence="3">The sequence shown here is derived from an EMBL/GenBank/DDBJ whole genome shotgun (WGS) entry which is preliminary data.</text>
</comment>
<dbReference type="Gene3D" id="2.40.160.60">
    <property type="entry name" value="Outer membrane protein transport protein (OMPP1/FadL/TodX)"/>
    <property type="match status" value="1"/>
</dbReference>
<evidence type="ECO:0000313" key="3">
    <source>
        <dbReference type="EMBL" id="MDO3720779.1"/>
    </source>
</evidence>
<sequence>MKNNQLTRLSVAIGLSIATTSAMASPQSFMSSRSFGMAGTGVAVAHPASAPTDNPALMAGDHHDWSDDFGLILPSANIQAADEEEVIDQIDDIQDSINQLNANISSFEGAPSESGKDAVQAAAADVGDRLEKFDQDTVRTNLGAGLSLAVPSKAVSVGFFANANLTATVRGDLSDQDLATIDTIANAADATDLENQLNNAGITDANGDINLTSEGQVLASAVGEVGVSFARQFDLSNGNVFQLGLSPKYMELRTFQYNESVSGFDDENADADENMTEDNGFNVDIGAAYRFGEEGQWNTGMVVKNLIPMELDSVDKQYTLHIDPMVTAGIAHSGEYHVVTAELDLTKKEAFGFEDDTQWLAVGAEFDAWRYAQLRVGVRQNLASNDDNDGIAEETQFTAGLGVNLMGVRFDLGALYSDADVGAALEFGTAF</sequence>
<feature type="signal peptide" evidence="2">
    <location>
        <begin position="1"/>
        <end position="24"/>
    </location>
</feature>
<feature type="chain" id="PRO_5047296246" evidence="2">
    <location>
        <begin position="25"/>
        <end position="431"/>
    </location>
</feature>
<gene>
    <name evidence="3" type="primary">traF</name>
    <name evidence="3" type="ORF">QVZ43_03525</name>
</gene>